<organism evidence="1 3">
    <name type="scientific">Serratia nevei</name>
    <dbReference type="NCBI Taxonomy" id="2703794"/>
    <lineage>
        <taxon>Bacteria</taxon>
        <taxon>Pseudomonadati</taxon>
        <taxon>Pseudomonadota</taxon>
        <taxon>Gammaproteobacteria</taxon>
        <taxon>Enterobacterales</taxon>
        <taxon>Yersiniaceae</taxon>
        <taxon>Serratia</taxon>
    </lineage>
</organism>
<dbReference type="EMBL" id="JARTOI010000017">
    <property type="protein sequence ID" value="MDK5171242.1"/>
    <property type="molecule type" value="Genomic_DNA"/>
</dbReference>
<sequence>MNDFDFDSLLQRIDNSCFFSRMGLPDVLDSRVILIENVEKVFVNPTGAEFKGYYDSVEWLPTSMTQEDPFYKVKEVLPKELTGLRIRVNKAVMNATKGLSKDKFNYGPHDFSLAARNGICFAFREYVSEQYLHLGNKWEEVVGIYFSGHWPVGIAKDKIVTI</sequence>
<dbReference type="RefSeq" id="WP_064291407.1">
    <property type="nucleotide sequence ID" value="NZ_JAQSPG010000044.1"/>
</dbReference>
<name>A0AAW6X0D0_9GAMM</name>
<evidence type="ECO:0000313" key="3">
    <source>
        <dbReference type="Proteomes" id="UP001173597"/>
    </source>
</evidence>
<proteinExistence type="predicted"/>
<dbReference type="Proteomes" id="UP001174748">
    <property type="component" value="Unassembled WGS sequence"/>
</dbReference>
<dbReference type="AlphaFoldDB" id="A0AAW6X0D0"/>
<dbReference type="Proteomes" id="UP001173597">
    <property type="component" value="Unassembled WGS sequence"/>
</dbReference>
<comment type="caution">
    <text evidence="1">The sequence shown here is derived from an EMBL/GenBank/DDBJ whole genome shotgun (WGS) entry which is preliminary data.</text>
</comment>
<dbReference type="EMBL" id="JARTLO010000001">
    <property type="protein sequence ID" value="MDK4764541.1"/>
    <property type="molecule type" value="Genomic_DNA"/>
</dbReference>
<evidence type="ECO:0000313" key="4">
    <source>
        <dbReference type="Proteomes" id="UP001174748"/>
    </source>
</evidence>
<gene>
    <name evidence="1" type="ORF">P9854_01765</name>
    <name evidence="2" type="ORF">P9921_12265</name>
</gene>
<evidence type="ECO:0000313" key="2">
    <source>
        <dbReference type="EMBL" id="MDK5171242.1"/>
    </source>
</evidence>
<protein>
    <submittedName>
        <fullName evidence="1">Uncharacterized protein</fullName>
    </submittedName>
</protein>
<keyword evidence="4" id="KW-1185">Reference proteome</keyword>
<reference evidence="1" key="1">
    <citation type="submission" date="2023-01" db="EMBL/GenBank/DDBJ databases">
        <title>Genomic dissection of endemic carbapenem resistance: metallo-beta-lactamase gene dissemination through clonal, plasmid and integron transfer pathways.</title>
        <authorList>
            <person name="Macesic N."/>
        </authorList>
    </citation>
    <scope>NUCLEOTIDE SEQUENCE</scope>
    <source>
        <strain evidence="2">CPO382</strain>
        <strain evidence="1">CPO573</strain>
    </source>
</reference>
<accession>A0AAW6X0D0</accession>
<evidence type="ECO:0000313" key="1">
    <source>
        <dbReference type="EMBL" id="MDK4764541.1"/>
    </source>
</evidence>